<dbReference type="SMART" id="SM00240">
    <property type="entry name" value="FHA"/>
    <property type="match status" value="1"/>
</dbReference>
<evidence type="ECO:0000259" key="7">
    <source>
        <dbReference type="PROSITE" id="PS50011"/>
    </source>
</evidence>
<evidence type="ECO:0000313" key="9">
    <source>
        <dbReference type="Proteomes" id="UP000076858"/>
    </source>
</evidence>
<dbReference type="SUPFAM" id="SSF56112">
    <property type="entry name" value="Protein kinase-like (PK-like)"/>
    <property type="match status" value="1"/>
</dbReference>
<dbReference type="Proteomes" id="UP000076858">
    <property type="component" value="Unassembled WGS sequence"/>
</dbReference>
<dbReference type="GO" id="GO:0005524">
    <property type="term" value="F:ATP binding"/>
    <property type="evidence" value="ECO:0007669"/>
    <property type="project" value="UniProtKB-UniRule"/>
</dbReference>
<comment type="similarity">
    <text evidence="4">Belongs to the protein kinase superfamily.</text>
</comment>
<keyword evidence="1 3" id="KW-0547">Nucleotide-binding</keyword>
<keyword evidence="2 3" id="KW-0067">ATP-binding</keyword>
<evidence type="ECO:0000256" key="3">
    <source>
        <dbReference type="PROSITE-ProRule" id="PRU10141"/>
    </source>
</evidence>
<proteinExistence type="inferred from homology"/>
<evidence type="ECO:0000313" key="8">
    <source>
        <dbReference type="EMBL" id="KZS17807.1"/>
    </source>
</evidence>
<dbReference type="AlphaFoldDB" id="A0A162NA70"/>
<feature type="domain" description="Protein kinase" evidence="7">
    <location>
        <begin position="156"/>
        <end position="421"/>
    </location>
</feature>
<dbReference type="InterPro" id="IPR017441">
    <property type="entry name" value="Protein_kinase_ATP_BS"/>
</dbReference>
<dbReference type="EMBL" id="LRGB01000568">
    <property type="protein sequence ID" value="KZS17807.1"/>
    <property type="molecule type" value="Genomic_DNA"/>
</dbReference>
<keyword evidence="4" id="KW-0723">Serine/threonine-protein kinase</keyword>
<dbReference type="OrthoDB" id="40902at2759"/>
<feature type="binding site" evidence="3">
    <location>
        <position position="185"/>
    </location>
    <ligand>
        <name>ATP</name>
        <dbReference type="ChEBI" id="CHEBI:30616"/>
    </ligand>
</feature>
<dbReference type="InterPro" id="IPR000253">
    <property type="entry name" value="FHA_dom"/>
</dbReference>
<sequence>MTEKDTQPMSQNVDEDAENVAPTNDSTSWGLLFWTSNRDLETERLRHGKDLYKVGRGVVNDIIICQENCRINIHNLSRVHCGFKRIKDVTADYQTIIEDYSANGTFVNGVKIGKGKNKLLTHGDEISMTCSKGKVFIYLDTQHRNPGFPADINKKFVIVENLGKGSFGEVWLAVHKRSNKKYAIKSVRHQTNCYNEAKRADAVQQLKNESDLLCTLEHPGIVKVEDSICKAKSIHLVLELMNGGDLQKRIKSVTQIKESTGKYYFFQLLLAVQYLHKQGIVHRDLKPENILMSSQDDNAILKISDFGLSKFVDEETVCKTYCGTPLYLAPEVICNRTINRPYTSAVDVWSLGVILFLLLSGYHPFIHSYPAEDNIVKGAYLLRKERWSKVTSEGLALVRKMLEVNPIQRPTLEAIIEDPWMMDDESQRK</sequence>
<accession>A0A162NA70</accession>
<dbReference type="Gene3D" id="2.60.200.20">
    <property type="match status" value="1"/>
</dbReference>
<evidence type="ECO:0000259" key="6">
    <source>
        <dbReference type="PROSITE" id="PS50006"/>
    </source>
</evidence>
<evidence type="ECO:0000256" key="5">
    <source>
        <dbReference type="SAM" id="MobiDB-lite"/>
    </source>
</evidence>
<dbReference type="PANTHER" id="PTHR24347">
    <property type="entry name" value="SERINE/THREONINE-PROTEIN KINASE"/>
    <property type="match status" value="1"/>
</dbReference>
<keyword evidence="8" id="KW-0808">Transferase</keyword>
<keyword evidence="9" id="KW-1185">Reference proteome</keyword>
<dbReference type="STRING" id="35525.A0A162NA70"/>
<dbReference type="GO" id="GO:0004674">
    <property type="term" value="F:protein serine/threonine kinase activity"/>
    <property type="evidence" value="ECO:0007669"/>
    <property type="project" value="UniProtKB-KW"/>
</dbReference>
<dbReference type="Gene3D" id="1.10.510.10">
    <property type="entry name" value="Transferase(Phosphotransferase) domain 1"/>
    <property type="match status" value="1"/>
</dbReference>
<evidence type="ECO:0000256" key="1">
    <source>
        <dbReference type="ARBA" id="ARBA00022741"/>
    </source>
</evidence>
<dbReference type="PROSITE" id="PS00107">
    <property type="entry name" value="PROTEIN_KINASE_ATP"/>
    <property type="match status" value="1"/>
</dbReference>
<evidence type="ECO:0000256" key="4">
    <source>
        <dbReference type="RuleBase" id="RU000304"/>
    </source>
</evidence>
<dbReference type="SUPFAM" id="SSF49879">
    <property type="entry name" value="SMAD/FHA domain"/>
    <property type="match status" value="1"/>
</dbReference>
<dbReference type="InterPro" id="IPR011009">
    <property type="entry name" value="Kinase-like_dom_sf"/>
</dbReference>
<dbReference type="InterPro" id="IPR000719">
    <property type="entry name" value="Prot_kinase_dom"/>
</dbReference>
<dbReference type="InterPro" id="IPR008984">
    <property type="entry name" value="SMAD_FHA_dom_sf"/>
</dbReference>
<comment type="caution">
    <text evidence="8">The sequence shown here is derived from an EMBL/GenBank/DDBJ whole genome shotgun (WGS) entry which is preliminary data.</text>
</comment>
<gene>
    <name evidence="8" type="ORF">APZ42_015744</name>
</gene>
<name>A0A162NA70_9CRUS</name>
<feature type="region of interest" description="Disordered" evidence="5">
    <location>
        <begin position="1"/>
        <end position="23"/>
    </location>
</feature>
<dbReference type="Pfam" id="PF00069">
    <property type="entry name" value="Pkinase"/>
    <property type="match status" value="1"/>
</dbReference>
<dbReference type="Pfam" id="PF00498">
    <property type="entry name" value="FHA"/>
    <property type="match status" value="1"/>
</dbReference>
<dbReference type="PROSITE" id="PS50011">
    <property type="entry name" value="PROTEIN_KINASE_DOM"/>
    <property type="match status" value="1"/>
</dbReference>
<organism evidence="8 9">
    <name type="scientific">Daphnia magna</name>
    <dbReference type="NCBI Taxonomy" id="35525"/>
    <lineage>
        <taxon>Eukaryota</taxon>
        <taxon>Metazoa</taxon>
        <taxon>Ecdysozoa</taxon>
        <taxon>Arthropoda</taxon>
        <taxon>Crustacea</taxon>
        <taxon>Branchiopoda</taxon>
        <taxon>Diplostraca</taxon>
        <taxon>Cladocera</taxon>
        <taxon>Anomopoda</taxon>
        <taxon>Daphniidae</taxon>
        <taxon>Daphnia</taxon>
    </lineage>
</organism>
<reference evidence="8 9" key="1">
    <citation type="submission" date="2016-03" db="EMBL/GenBank/DDBJ databases">
        <title>EvidentialGene: Evidence-directed Construction of Genes on Genomes.</title>
        <authorList>
            <person name="Gilbert D.G."/>
            <person name="Choi J.-H."/>
            <person name="Mockaitis K."/>
            <person name="Colbourne J."/>
            <person name="Pfrender M."/>
        </authorList>
    </citation>
    <scope>NUCLEOTIDE SEQUENCE [LARGE SCALE GENOMIC DNA]</scope>
    <source>
        <strain evidence="8 9">Xinb3</strain>
        <tissue evidence="8">Complete organism</tissue>
    </source>
</reference>
<dbReference type="FunFam" id="1.10.510.10:FF:000571">
    <property type="entry name" value="Maternal embryonic leucine zipper kinase"/>
    <property type="match status" value="1"/>
</dbReference>
<dbReference type="SMART" id="SM00220">
    <property type="entry name" value="S_TKc"/>
    <property type="match status" value="1"/>
</dbReference>
<dbReference type="PROSITE" id="PS00108">
    <property type="entry name" value="PROTEIN_KINASE_ST"/>
    <property type="match status" value="1"/>
</dbReference>
<keyword evidence="8" id="KW-0418">Kinase</keyword>
<evidence type="ECO:0000256" key="2">
    <source>
        <dbReference type="ARBA" id="ARBA00022840"/>
    </source>
</evidence>
<dbReference type="PROSITE" id="PS50006">
    <property type="entry name" value="FHA_DOMAIN"/>
    <property type="match status" value="1"/>
</dbReference>
<protein>
    <submittedName>
        <fullName evidence="8">Ovarian-specific serine/threonine-protein kinase Lok</fullName>
    </submittedName>
</protein>
<feature type="domain" description="FHA" evidence="6">
    <location>
        <begin position="52"/>
        <end position="112"/>
    </location>
</feature>
<dbReference type="InterPro" id="IPR008271">
    <property type="entry name" value="Ser/Thr_kinase_AS"/>
</dbReference>